<dbReference type="InParanoid" id="C5KQD3"/>
<gene>
    <name evidence="3" type="ORF">Pmar_PMAR013450</name>
</gene>
<keyword evidence="4" id="KW-1185">Reference proteome</keyword>
<proteinExistence type="predicted"/>
<evidence type="ECO:0000256" key="1">
    <source>
        <dbReference type="SAM" id="Coils"/>
    </source>
</evidence>
<keyword evidence="1" id="KW-0175">Coiled coil</keyword>
<protein>
    <submittedName>
        <fullName evidence="3">Uncharacterized protein</fullName>
    </submittedName>
</protein>
<dbReference type="Proteomes" id="UP000007800">
    <property type="component" value="Unassembled WGS sequence"/>
</dbReference>
<dbReference type="EMBL" id="GG675324">
    <property type="protein sequence ID" value="EER13310.1"/>
    <property type="molecule type" value="Genomic_DNA"/>
</dbReference>
<accession>C5KQD3</accession>
<evidence type="ECO:0000313" key="4">
    <source>
        <dbReference type="Proteomes" id="UP000007800"/>
    </source>
</evidence>
<sequence>MQCDTTTVSPELDAGEAAEDGSSLVVHKRSERRVDRALVRELESLRHVVKVKSVRIEEARKILEMEENKLSKLSRSELSKPQEVEEQQGRVESAWRLVTEHEYLRDLALLEVHRLESSALATRKQSKLGNMEASMTAAVAARKLQDELKRAYRDVQRERTKFEAEEAQQRLEAERN</sequence>
<reference evidence="3 4" key="1">
    <citation type="submission" date="2008-07" db="EMBL/GenBank/DDBJ databases">
        <authorList>
            <person name="El-Sayed N."/>
            <person name="Caler E."/>
            <person name="Inman J."/>
            <person name="Amedeo P."/>
            <person name="Hass B."/>
            <person name="Wortman J."/>
        </authorList>
    </citation>
    <scope>NUCLEOTIDE SEQUENCE [LARGE SCALE GENOMIC DNA]</scope>
    <source>
        <strain evidence="4">ATCC 50983 / TXsc</strain>
    </source>
</reference>
<dbReference type="AlphaFoldDB" id="C5KQD3"/>
<feature type="region of interest" description="Disordered" evidence="2">
    <location>
        <begin position="71"/>
        <end position="90"/>
    </location>
</feature>
<feature type="region of interest" description="Disordered" evidence="2">
    <location>
        <begin position="1"/>
        <end position="26"/>
    </location>
</feature>
<feature type="non-terminal residue" evidence="3">
    <location>
        <position position="176"/>
    </location>
</feature>
<evidence type="ECO:0000256" key="2">
    <source>
        <dbReference type="SAM" id="MobiDB-lite"/>
    </source>
</evidence>
<organism evidence="4">
    <name type="scientific">Perkinsus marinus (strain ATCC 50983 / TXsc)</name>
    <dbReference type="NCBI Taxonomy" id="423536"/>
    <lineage>
        <taxon>Eukaryota</taxon>
        <taxon>Sar</taxon>
        <taxon>Alveolata</taxon>
        <taxon>Perkinsozoa</taxon>
        <taxon>Perkinsea</taxon>
        <taxon>Perkinsida</taxon>
        <taxon>Perkinsidae</taxon>
        <taxon>Perkinsus</taxon>
    </lineage>
</organism>
<feature type="compositionally biased region" description="Basic and acidic residues" evidence="2">
    <location>
        <begin position="71"/>
        <end position="89"/>
    </location>
</feature>
<dbReference type="RefSeq" id="XP_002781515.1">
    <property type="nucleotide sequence ID" value="XM_002781469.1"/>
</dbReference>
<dbReference type="GeneID" id="9041324"/>
<feature type="coiled-coil region" evidence="1">
    <location>
        <begin position="138"/>
        <end position="168"/>
    </location>
</feature>
<evidence type="ECO:0000313" key="3">
    <source>
        <dbReference type="EMBL" id="EER13310.1"/>
    </source>
</evidence>
<name>C5KQD3_PERM5</name>